<proteinExistence type="predicted"/>
<dbReference type="OrthoDB" id="9870289at2"/>
<protein>
    <submittedName>
        <fullName evidence="1">Uncharacterized protein</fullName>
    </submittedName>
</protein>
<dbReference type="AlphaFoldDB" id="A0A318IKC6"/>
<dbReference type="EMBL" id="QJKB01000027">
    <property type="protein sequence ID" value="PXX33928.1"/>
    <property type="molecule type" value="Genomic_DNA"/>
</dbReference>
<reference evidence="1 2" key="1">
    <citation type="submission" date="2018-05" db="EMBL/GenBank/DDBJ databases">
        <title>Genomic Encyclopedia of Type Strains, Phase IV (KMG-IV): sequencing the most valuable type-strain genomes for metagenomic binning, comparative biology and taxonomic classification.</title>
        <authorList>
            <person name="Goeker M."/>
        </authorList>
    </citation>
    <scope>NUCLEOTIDE SEQUENCE [LARGE SCALE GENOMIC DNA]</scope>
    <source>
        <strain evidence="1 2">DSM 19792</strain>
    </source>
</reference>
<gene>
    <name evidence="1" type="ORF">DFR42_1277</name>
</gene>
<dbReference type="RefSeq" id="WP_110258461.1">
    <property type="nucleotide sequence ID" value="NZ_QJKB01000027.1"/>
</dbReference>
<evidence type="ECO:0000313" key="2">
    <source>
        <dbReference type="Proteomes" id="UP000247792"/>
    </source>
</evidence>
<comment type="caution">
    <text evidence="1">The sequence shown here is derived from an EMBL/GenBank/DDBJ whole genome shotgun (WGS) entry which is preliminary data.</text>
</comment>
<accession>A0A318IKC6</accession>
<keyword evidence="2" id="KW-1185">Reference proteome</keyword>
<sequence length="71" mass="7967">MSTQTYFGLPSTYYAQPATASTAVLMNGQNLIDAFAECSMEQCDKMASMLGQGRYENFGRMMAKVLHDWQQ</sequence>
<name>A0A318IKC6_9BURK</name>
<organism evidence="1 2">
    <name type="scientific">Undibacterium pigrum</name>
    <dbReference type="NCBI Taxonomy" id="401470"/>
    <lineage>
        <taxon>Bacteria</taxon>
        <taxon>Pseudomonadati</taxon>
        <taxon>Pseudomonadota</taxon>
        <taxon>Betaproteobacteria</taxon>
        <taxon>Burkholderiales</taxon>
        <taxon>Oxalobacteraceae</taxon>
        <taxon>Undibacterium</taxon>
    </lineage>
</organism>
<dbReference type="Proteomes" id="UP000247792">
    <property type="component" value="Unassembled WGS sequence"/>
</dbReference>
<evidence type="ECO:0000313" key="1">
    <source>
        <dbReference type="EMBL" id="PXX33928.1"/>
    </source>
</evidence>